<dbReference type="InterPro" id="IPR001969">
    <property type="entry name" value="Aspartic_peptidase_AS"/>
</dbReference>
<dbReference type="SUPFAM" id="SSF50630">
    <property type="entry name" value="Acid proteases"/>
    <property type="match status" value="1"/>
</dbReference>
<dbReference type="InterPro" id="IPR021109">
    <property type="entry name" value="Peptidase_aspartic_dom_sf"/>
</dbReference>
<dbReference type="EMBL" id="SCEB01215860">
    <property type="protein sequence ID" value="RXM27310.1"/>
    <property type="molecule type" value="Genomic_DNA"/>
</dbReference>
<dbReference type="GO" id="GO:0006508">
    <property type="term" value="P:proteolysis"/>
    <property type="evidence" value="ECO:0007669"/>
    <property type="project" value="InterPro"/>
</dbReference>
<sequence>MARLRRLTSARTRRTSALPVCGGSRPRGAAQTPAAVPSIRTPSVGVRQTWAYSSRLLEKMETCRPSLSFGAKPCAAGGKWHRVSVEGGALPHVTNPTVVTSVPGEMTAVIGRTSIGAHLHLACQVEGVSCTALIDTGSSVTVVRTDIVQQSSVASRAKLKPTTVQLWTVTGQLAPMHGRGWLEIHLGPLLIQHEVHPGARFLTEAPYIIEAVRENLKTYHMVTGDPGVGVANLK</sequence>
<feature type="compositionally biased region" description="Basic residues" evidence="1">
    <location>
        <begin position="1"/>
        <end position="14"/>
    </location>
</feature>
<organism evidence="2 3">
    <name type="scientific">Acipenser ruthenus</name>
    <name type="common">Sterlet sturgeon</name>
    <dbReference type="NCBI Taxonomy" id="7906"/>
    <lineage>
        <taxon>Eukaryota</taxon>
        <taxon>Metazoa</taxon>
        <taxon>Chordata</taxon>
        <taxon>Craniata</taxon>
        <taxon>Vertebrata</taxon>
        <taxon>Euteleostomi</taxon>
        <taxon>Actinopterygii</taxon>
        <taxon>Chondrostei</taxon>
        <taxon>Acipenseriformes</taxon>
        <taxon>Acipenseridae</taxon>
        <taxon>Acipenser</taxon>
    </lineage>
</organism>
<accession>A0A444TWP8</accession>
<gene>
    <name evidence="2" type="ORF">EOD39_10940</name>
</gene>
<dbReference type="GO" id="GO:0004190">
    <property type="term" value="F:aspartic-type endopeptidase activity"/>
    <property type="evidence" value="ECO:0007669"/>
    <property type="project" value="InterPro"/>
</dbReference>
<name>A0A444TWP8_ACIRT</name>
<dbReference type="Gene3D" id="2.40.70.10">
    <property type="entry name" value="Acid Proteases"/>
    <property type="match status" value="1"/>
</dbReference>
<keyword evidence="3" id="KW-1185">Reference proteome</keyword>
<feature type="region of interest" description="Disordered" evidence="1">
    <location>
        <begin position="1"/>
        <end position="36"/>
    </location>
</feature>
<dbReference type="PROSITE" id="PS00141">
    <property type="entry name" value="ASP_PROTEASE"/>
    <property type="match status" value="1"/>
</dbReference>
<proteinExistence type="predicted"/>
<dbReference type="AlphaFoldDB" id="A0A444TWP8"/>
<reference evidence="2 3" key="1">
    <citation type="submission" date="2019-01" db="EMBL/GenBank/DDBJ databases">
        <title>Draft Genome and Complete Hox-Cluster Characterization of the Sterlet Sturgeon (Acipenser ruthenus).</title>
        <authorList>
            <person name="Wei Q."/>
        </authorList>
    </citation>
    <scope>NUCLEOTIDE SEQUENCE [LARGE SCALE GENOMIC DNA]</scope>
    <source>
        <strain evidence="2">WHYD16114868_AA</strain>
        <tissue evidence="2">Blood</tissue>
    </source>
</reference>
<protein>
    <recommendedName>
        <fullName evidence="4">Peptidase A2 domain-containing protein</fullName>
    </recommendedName>
</protein>
<dbReference type="Proteomes" id="UP000289886">
    <property type="component" value="Unassembled WGS sequence"/>
</dbReference>
<evidence type="ECO:0000313" key="2">
    <source>
        <dbReference type="EMBL" id="RXM27310.1"/>
    </source>
</evidence>
<evidence type="ECO:0008006" key="4">
    <source>
        <dbReference type="Google" id="ProtNLM"/>
    </source>
</evidence>
<comment type="caution">
    <text evidence="2">The sequence shown here is derived from an EMBL/GenBank/DDBJ whole genome shotgun (WGS) entry which is preliminary data.</text>
</comment>
<evidence type="ECO:0000313" key="3">
    <source>
        <dbReference type="Proteomes" id="UP000289886"/>
    </source>
</evidence>
<evidence type="ECO:0000256" key="1">
    <source>
        <dbReference type="SAM" id="MobiDB-lite"/>
    </source>
</evidence>